<gene>
    <name evidence="2" type="ORF">AHMF7616_02726</name>
</gene>
<keyword evidence="2" id="KW-0328">Glycosyltransferase</keyword>
<dbReference type="Gene3D" id="3.90.550.10">
    <property type="entry name" value="Spore Coat Polysaccharide Biosynthesis Protein SpsA, Chain A"/>
    <property type="match status" value="1"/>
</dbReference>
<keyword evidence="2" id="KW-0808">Transferase</keyword>
<accession>A0A369QLK9</accession>
<dbReference type="Pfam" id="PF00535">
    <property type="entry name" value="Glycos_transf_2"/>
    <property type="match status" value="1"/>
</dbReference>
<sequence>MNSNLNDLYTPLVSIIIPTFNAGSRLNNCLNSVLTQTMSDFEVIVIDANSTDNTLNTLKEFAQKDCRIQWLSESDHGIYDAMNKGITQSRGEWLYFLGSDDYLYNNEVLQTLFGNVNFREYDVLYGNVYSDRFSGLYDGVFNVSKILEKNICHQAIFFNKKVFKKIGIFNCKFKAHADWEHNMRWFLSDKIKSKYIEMVIAYYTDGGFSSVNGDISFHETKILTYLKHAHKLLTFTTKVKLFRDALYIKRKSASIKGVFQALRFIPYLIY</sequence>
<organism evidence="2 3">
    <name type="scientific">Adhaeribacter pallidiroseus</name>
    <dbReference type="NCBI Taxonomy" id="2072847"/>
    <lineage>
        <taxon>Bacteria</taxon>
        <taxon>Pseudomonadati</taxon>
        <taxon>Bacteroidota</taxon>
        <taxon>Cytophagia</taxon>
        <taxon>Cytophagales</taxon>
        <taxon>Hymenobacteraceae</taxon>
        <taxon>Adhaeribacter</taxon>
    </lineage>
</organism>
<dbReference type="Proteomes" id="UP000253919">
    <property type="component" value="Unassembled WGS sequence"/>
</dbReference>
<dbReference type="OrthoDB" id="9788101at2"/>
<dbReference type="CDD" id="cd06433">
    <property type="entry name" value="GT_2_WfgS_like"/>
    <property type="match status" value="1"/>
</dbReference>
<reference evidence="2 3" key="1">
    <citation type="submission" date="2018-04" db="EMBL/GenBank/DDBJ databases">
        <title>Adhaeribacter sp. HMF7616 genome sequencing and assembly.</title>
        <authorList>
            <person name="Kang H."/>
            <person name="Kang J."/>
            <person name="Cha I."/>
            <person name="Kim H."/>
            <person name="Joh K."/>
        </authorList>
    </citation>
    <scope>NUCLEOTIDE SEQUENCE [LARGE SCALE GENOMIC DNA]</scope>
    <source>
        <strain evidence="2 3">HMF7616</strain>
    </source>
</reference>
<keyword evidence="3" id="KW-1185">Reference proteome</keyword>
<dbReference type="EMBL" id="QASA01000001">
    <property type="protein sequence ID" value="RDC64116.1"/>
    <property type="molecule type" value="Genomic_DNA"/>
</dbReference>
<dbReference type="RefSeq" id="WP_115373318.1">
    <property type="nucleotide sequence ID" value="NZ_QASA01000001.1"/>
</dbReference>
<name>A0A369QLK9_9BACT</name>
<dbReference type="InterPro" id="IPR029044">
    <property type="entry name" value="Nucleotide-diphossugar_trans"/>
</dbReference>
<dbReference type="EC" id="2.4.1.-" evidence="2"/>
<dbReference type="AlphaFoldDB" id="A0A369QLK9"/>
<dbReference type="PANTHER" id="PTHR22916:SF3">
    <property type="entry name" value="UDP-GLCNAC:BETAGAL BETA-1,3-N-ACETYLGLUCOSAMINYLTRANSFERASE-LIKE PROTEIN 1"/>
    <property type="match status" value="1"/>
</dbReference>
<dbReference type="GO" id="GO:0016758">
    <property type="term" value="F:hexosyltransferase activity"/>
    <property type="evidence" value="ECO:0007669"/>
    <property type="project" value="UniProtKB-ARBA"/>
</dbReference>
<dbReference type="PANTHER" id="PTHR22916">
    <property type="entry name" value="GLYCOSYLTRANSFERASE"/>
    <property type="match status" value="1"/>
</dbReference>
<feature type="domain" description="Glycosyltransferase 2-like" evidence="1">
    <location>
        <begin position="14"/>
        <end position="132"/>
    </location>
</feature>
<evidence type="ECO:0000259" key="1">
    <source>
        <dbReference type="Pfam" id="PF00535"/>
    </source>
</evidence>
<dbReference type="InterPro" id="IPR001173">
    <property type="entry name" value="Glyco_trans_2-like"/>
</dbReference>
<dbReference type="SUPFAM" id="SSF53448">
    <property type="entry name" value="Nucleotide-diphospho-sugar transferases"/>
    <property type="match status" value="1"/>
</dbReference>
<evidence type="ECO:0000313" key="2">
    <source>
        <dbReference type="EMBL" id="RDC64116.1"/>
    </source>
</evidence>
<proteinExistence type="predicted"/>
<protein>
    <submittedName>
        <fullName evidence="2">Putative glycosyltransferase</fullName>
        <ecNumber evidence="2">2.4.1.-</ecNumber>
    </submittedName>
</protein>
<evidence type="ECO:0000313" key="3">
    <source>
        <dbReference type="Proteomes" id="UP000253919"/>
    </source>
</evidence>
<comment type="caution">
    <text evidence="2">The sequence shown here is derived from an EMBL/GenBank/DDBJ whole genome shotgun (WGS) entry which is preliminary data.</text>
</comment>